<evidence type="ECO:0000259" key="1">
    <source>
        <dbReference type="PROSITE" id="PS50112"/>
    </source>
</evidence>
<dbReference type="CDD" id="cd00130">
    <property type="entry name" value="PAS"/>
    <property type="match status" value="1"/>
</dbReference>
<feature type="domain" description="PAS" evidence="1">
    <location>
        <begin position="285"/>
        <end position="327"/>
    </location>
</feature>
<name>A0A1N7ALU5_9FIRM</name>
<dbReference type="RefSeq" id="WP_076545820.1">
    <property type="nucleotide sequence ID" value="NZ_FTNC01000024.1"/>
</dbReference>
<dbReference type="SMART" id="SM00091">
    <property type="entry name" value="PAS"/>
    <property type="match status" value="3"/>
</dbReference>
<feature type="domain" description="PAS" evidence="1">
    <location>
        <begin position="409"/>
        <end position="479"/>
    </location>
</feature>
<protein>
    <submittedName>
        <fullName evidence="2">PAS domain S-box-containing protein</fullName>
    </submittedName>
</protein>
<dbReference type="EMBL" id="FTNC01000024">
    <property type="protein sequence ID" value="SIR39971.1"/>
    <property type="molecule type" value="Genomic_DNA"/>
</dbReference>
<dbReference type="Gene3D" id="3.30.450.20">
    <property type="entry name" value="PAS domain"/>
    <property type="match status" value="2"/>
</dbReference>
<proteinExistence type="predicted"/>
<gene>
    <name evidence="2" type="ORF">SAMN05421834_12416</name>
</gene>
<dbReference type="InterPro" id="IPR052155">
    <property type="entry name" value="Biofilm_reg_signaling"/>
</dbReference>
<dbReference type="OrthoDB" id="9763484at2"/>
<accession>A0A1N7ALU5</accession>
<evidence type="ECO:0000313" key="3">
    <source>
        <dbReference type="Proteomes" id="UP000185669"/>
    </source>
</evidence>
<sequence>MKEIIEMAELRRRFKLELDIMAEFFKTDDLKMAVLTSKNIIKIFEQQNNNFETAVKTTNLNRNLYKEIIAADDFETKAILAEHLVEFNSELHIFKVEAAGFIYIVYFPVNRDRETKNQESLKLFKKQFKAVLDDIYRQEEIKDDLSKKSLENKNLAKEKYFTASALDSVPGNISILDKEGNILYTNSSWEQFASENGAISKNVGVNTNYLKICKQGAEKGNLTSVQAYNGILSVLNDEQDSFSMDYPCHSPLEKRWFRMYVSSFKGIGDYEVMILHQNITKEIKAEKKSEEILNKLPAAILKFDSKHKLIYFNQKAMNLFELSEKDLRRRFNNLKIADQSGDDFIDKLNYAAVNRKRIEFKILISQDDFKKHYSNYLIPEFEGEQLKNIISIIPEEMSSRNTNQKNQNQRNHYLQLFDNFPEALVLLDIDEKIINVNKEFSQLFGYEIEELKNEKLDELIVPAAQIKEAQELSHLVLTGAQIEEKVKRINSQGEEIDLKLIAFPVLLNNNQIGVYAIYREIDKV</sequence>
<dbReference type="STRING" id="56779.SAMN05421834_12416"/>
<dbReference type="NCBIfam" id="TIGR00229">
    <property type="entry name" value="sensory_box"/>
    <property type="match status" value="1"/>
</dbReference>
<dbReference type="AlphaFoldDB" id="A0A1N7ALU5"/>
<dbReference type="SUPFAM" id="SSF55785">
    <property type="entry name" value="PYP-like sensor domain (PAS domain)"/>
    <property type="match status" value="1"/>
</dbReference>
<dbReference type="InterPro" id="IPR035965">
    <property type="entry name" value="PAS-like_dom_sf"/>
</dbReference>
<dbReference type="PANTHER" id="PTHR44757:SF2">
    <property type="entry name" value="BIOFILM ARCHITECTURE MAINTENANCE PROTEIN MBAA"/>
    <property type="match status" value="1"/>
</dbReference>
<dbReference type="Proteomes" id="UP000185669">
    <property type="component" value="Unassembled WGS sequence"/>
</dbReference>
<evidence type="ECO:0000313" key="2">
    <source>
        <dbReference type="EMBL" id="SIR39971.1"/>
    </source>
</evidence>
<reference evidence="3" key="1">
    <citation type="submission" date="2017-01" db="EMBL/GenBank/DDBJ databases">
        <authorList>
            <person name="Varghese N."/>
            <person name="Submissions S."/>
        </authorList>
    </citation>
    <scope>NUCLEOTIDE SEQUENCE [LARGE SCALE GENOMIC DNA]</scope>
    <source>
        <strain evidence="3">ATCC 700103</strain>
    </source>
</reference>
<dbReference type="PROSITE" id="PS50112">
    <property type="entry name" value="PAS"/>
    <property type="match status" value="2"/>
</dbReference>
<dbReference type="PANTHER" id="PTHR44757">
    <property type="entry name" value="DIGUANYLATE CYCLASE DGCP"/>
    <property type="match status" value="1"/>
</dbReference>
<organism evidence="2 3">
    <name type="scientific">Halanaerobium kushneri</name>
    <dbReference type="NCBI Taxonomy" id="56779"/>
    <lineage>
        <taxon>Bacteria</taxon>
        <taxon>Bacillati</taxon>
        <taxon>Bacillota</taxon>
        <taxon>Clostridia</taxon>
        <taxon>Halanaerobiales</taxon>
        <taxon>Halanaerobiaceae</taxon>
        <taxon>Halanaerobium</taxon>
    </lineage>
</organism>
<dbReference type="Pfam" id="PF13426">
    <property type="entry name" value="PAS_9"/>
    <property type="match status" value="1"/>
</dbReference>
<keyword evidence="3" id="KW-1185">Reference proteome</keyword>
<dbReference type="InterPro" id="IPR000014">
    <property type="entry name" value="PAS"/>
</dbReference>